<dbReference type="AlphaFoldDB" id="A0A914ZDV4"/>
<dbReference type="InterPro" id="IPR006966">
    <property type="entry name" value="Peroxin-3"/>
</dbReference>
<protein>
    <recommendedName>
        <fullName evidence="2">Peroxisomal biogenesis factor 3</fullName>
    </recommendedName>
    <alternativeName>
        <fullName evidence="5">Peroxisomal assembly protein PEX3</fullName>
    </alternativeName>
</protein>
<evidence type="ECO:0000256" key="1">
    <source>
        <dbReference type="ARBA" id="ARBA00011494"/>
    </source>
</evidence>
<comment type="function">
    <text evidence="4">Involved in peroxisome biosynthesis and integrity. Assembles membrane vesicles before the matrix proteins are translocated. As a docking factor for PEX19, is necessary for the import of peroxisomal membrane proteins in the peroxisomes.</text>
</comment>
<dbReference type="PANTHER" id="PTHR28080">
    <property type="entry name" value="PEROXISOMAL BIOGENESIS FACTOR 3"/>
    <property type="match status" value="1"/>
</dbReference>
<evidence type="ECO:0000256" key="3">
    <source>
        <dbReference type="ARBA" id="ARBA00022593"/>
    </source>
</evidence>
<dbReference type="GO" id="GO:0045046">
    <property type="term" value="P:protein import into peroxisome membrane"/>
    <property type="evidence" value="ECO:0007669"/>
    <property type="project" value="TreeGrafter"/>
</dbReference>
<dbReference type="GO" id="GO:0030674">
    <property type="term" value="F:protein-macromolecule adaptor activity"/>
    <property type="evidence" value="ECO:0007669"/>
    <property type="project" value="TreeGrafter"/>
</dbReference>
<proteinExistence type="predicted"/>
<dbReference type="Proteomes" id="UP000887569">
    <property type="component" value="Unplaced"/>
</dbReference>
<dbReference type="Pfam" id="PF04882">
    <property type="entry name" value="Peroxin-3"/>
    <property type="match status" value="1"/>
</dbReference>
<name>A0A914ZDV4_PARUN</name>
<evidence type="ECO:0000256" key="4">
    <source>
        <dbReference type="ARBA" id="ARBA00025338"/>
    </source>
</evidence>
<keyword evidence="3" id="KW-0962">Peroxisome biogenesis</keyword>
<evidence type="ECO:0000313" key="7">
    <source>
        <dbReference type="WBParaSite" id="PgB01_g180_t01"/>
    </source>
</evidence>
<organism evidence="6 8">
    <name type="scientific">Parascaris univalens</name>
    <name type="common">Nematode worm</name>
    <dbReference type="NCBI Taxonomy" id="6257"/>
    <lineage>
        <taxon>Eukaryota</taxon>
        <taxon>Metazoa</taxon>
        <taxon>Ecdysozoa</taxon>
        <taxon>Nematoda</taxon>
        <taxon>Chromadorea</taxon>
        <taxon>Rhabditida</taxon>
        <taxon>Spirurina</taxon>
        <taxon>Ascaridomorpha</taxon>
        <taxon>Ascaridoidea</taxon>
        <taxon>Ascarididae</taxon>
        <taxon>Parascaris</taxon>
    </lineage>
</organism>
<sequence length="371" mass="42089">MSSIWDFIKRHRGKLLVGGVIAGAAYAIHTAIQNLHEQQQLMQQFKTDPLRIQARRHYVYDTNQRACDKSIIELTQCVAKRILLRFDVESAIAALKGEPQLSNEQRLQIWNKLKVLAVGRIMALAYSFSLLTVALKCQISILASYICESFDRVDDSSWWSKYMGSYFGSGNDSSGFGHTTIDANAQQIFLKCIQYYTTQGVEKLLDRIETVCEEELCDISLKNEFDSDCLKELFETIKRRMQSIDTRHFSYLIVPKFADQDAFALPHSGDLQALLHRLIEMLESTKCKSVASSLIDFYLHAAVHFCDQHSNRGKIPLARVVPLLADCYPSISRCNVDSPLQNSLCSTELHQLCIYVFSLPPPMSMSHSSVQ</sequence>
<evidence type="ECO:0000256" key="5">
    <source>
        <dbReference type="ARBA" id="ARBA00029630"/>
    </source>
</evidence>
<dbReference type="WBParaSite" id="PgB01_g180_t02">
    <property type="protein sequence ID" value="PgB01_g180_t02"/>
    <property type="gene ID" value="PgB01_g180"/>
</dbReference>
<evidence type="ECO:0000313" key="6">
    <source>
        <dbReference type="Proteomes" id="UP000887569"/>
    </source>
</evidence>
<evidence type="ECO:0000256" key="2">
    <source>
        <dbReference type="ARBA" id="ARBA00014294"/>
    </source>
</evidence>
<dbReference type="GO" id="GO:0005778">
    <property type="term" value="C:peroxisomal membrane"/>
    <property type="evidence" value="ECO:0007669"/>
    <property type="project" value="InterPro"/>
</dbReference>
<comment type="subunit">
    <text evidence="1">Interacts with PEX19.</text>
</comment>
<dbReference type="PANTHER" id="PTHR28080:SF1">
    <property type="entry name" value="PEROXISOMAL BIOGENESIS FACTOR 3"/>
    <property type="match status" value="1"/>
</dbReference>
<evidence type="ECO:0000313" key="8">
    <source>
        <dbReference type="WBParaSite" id="PgB01_g180_t02"/>
    </source>
</evidence>
<keyword evidence="6" id="KW-1185">Reference proteome</keyword>
<reference evidence="7 8" key="1">
    <citation type="submission" date="2022-11" db="UniProtKB">
        <authorList>
            <consortium name="WormBaseParasite"/>
        </authorList>
    </citation>
    <scope>IDENTIFICATION</scope>
</reference>
<dbReference type="WBParaSite" id="PgB01_g180_t01">
    <property type="protein sequence ID" value="PgB01_g180_t01"/>
    <property type="gene ID" value="PgB01_g180"/>
</dbReference>
<accession>A0A914ZDV4</accession>